<feature type="transmembrane region" description="Helical" evidence="5">
    <location>
        <begin position="200"/>
        <end position="223"/>
    </location>
</feature>
<evidence type="ECO:0000313" key="8">
    <source>
        <dbReference type="Proteomes" id="UP001176961"/>
    </source>
</evidence>
<evidence type="ECO:0000256" key="1">
    <source>
        <dbReference type="ARBA" id="ARBA00004370"/>
    </source>
</evidence>
<dbReference type="Proteomes" id="UP001176961">
    <property type="component" value="Unassembled WGS sequence"/>
</dbReference>
<keyword evidence="3 5" id="KW-1133">Transmembrane helix</keyword>
<comment type="subcellular location">
    <subcellularLocation>
        <location evidence="1">Membrane</location>
    </subcellularLocation>
</comment>
<dbReference type="PROSITE" id="PS50262">
    <property type="entry name" value="G_PROTEIN_RECEP_F1_2"/>
    <property type="match status" value="1"/>
</dbReference>
<comment type="caution">
    <text evidence="7">The sequence shown here is derived from an EMBL/GenBank/DDBJ whole genome shotgun (WGS) entry which is preliminary data.</text>
</comment>
<dbReference type="InterPro" id="IPR017452">
    <property type="entry name" value="GPCR_Rhodpsn_7TM"/>
</dbReference>
<feature type="transmembrane region" description="Helical" evidence="5">
    <location>
        <begin position="6"/>
        <end position="31"/>
    </location>
</feature>
<dbReference type="InterPro" id="IPR000276">
    <property type="entry name" value="GPCR_Rhodpsn"/>
</dbReference>
<dbReference type="Pfam" id="PF10320">
    <property type="entry name" value="7TM_GPCR_Srsx"/>
    <property type="match status" value="1"/>
</dbReference>
<feature type="transmembrane region" description="Helical" evidence="5">
    <location>
        <begin position="43"/>
        <end position="67"/>
    </location>
</feature>
<dbReference type="PANTHER" id="PTHR23360">
    <property type="entry name" value="G-PROTEIN COUPLED RECEPTORS FAMILY 1 PROFILE DOMAIN-CONTAINING PROTEIN-RELATED"/>
    <property type="match status" value="1"/>
</dbReference>
<dbReference type="AlphaFoldDB" id="A0AA36GQ61"/>
<accession>A0AA36GQ61</accession>
<organism evidence="7 8">
    <name type="scientific">Cylicocyclus nassatus</name>
    <name type="common">Nematode worm</name>
    <dbReference type="NCBI Taxonomy" id="53992"/>
    <lineage>
        <taxon>Eukaryota</taxon>
        <taxon>Metazoa</taxon>
        <taxon>Ecdysozoa</taxon>
        <taxon>Nematoda</taxon>
        <taxon>Chromadorea</taxon>
        <taxon>Rhabditida</taxon>
        <taxon>Rhabditina</taxon>
        <taxon>Rhabditomorpha</taxon>
        <taxon>Strongyloidea</taxon>
        <taxon>Strongylidae</taxon>
        <taxon>Cylicocyclus</taxon>
    </lineage>
</organism>
<reference evidence="7" key="1">
    <citation type="submission" date="2023-07" db="EMBL/GenBank/DDBJ databases">
        <authorList>
            <consortium name="CYATHOMIX"/>
        </authorList>
    </citation>
    <scope>NUCLEOTIDE SEQUENCE</scope>
    <source>
        <strain evidence="7">N/A</strain>
    </source>
</reference>
<protein>
    <recommendedName>
        <fullName evidence="6">G-protein coupled receptors family 1 profile domain-containing protein</fullName>
    </recommendedName>
</protein>
<evidence type="ECO:0000256" key="2">
    <source>
        <dbReference type="ARBA" id="ARBA00022692"/>
    </source>
</evidence>
<feature type="domain" description="G-protein coupled receptors family 1 profile" evidence="6">
    <location>
        <begin position="22"/>
        <end position="256"/>
    </location>
</feature>
<evidence type="ECO:0000256" key="4">
    <source>
        <dbReference type="ARBA" id="ARBA00023136"/>
    </source>
</evidence>
<keyword evidence="2 5" id="KW-0812">Transmembrane</keyword>
<dbReference type="GO" id="GO:0016020">
    <property type="term" value="C:membrane"/>
    <property type="evidence" value="ECO:0007669"/>
    <property type="project" value="UniProtKB-SubCell"/>
</dbReference>
<feature type="transmembrane region" description="Helical" evidence="5">
    <location>
        <begin position="235"/>
        <end position="259"/>
    </location>
</feature>
<dbReference type="EMBL" id="CATQJL010000112">
    <property type="protein sequence ID" value="CAJ0596114.1"/>
    <property type="molecule type" value="Genomic_DNA"/>
</dbReference>
<name>A0AA36GQ61_CYLNA</name>
<feature type="transmembrane region" description="Helical" evidence="5">
    <location>
        <begin position="79"/>
        <end position="101"/>
    </location>
</feature>
<feature type="transmembrane region" description="Helical" evidence="5">
    <location>
        <begin position="121"/>
        <end position="144"/>
    </location>
</feature>
<dbReference type="CDD" id="cd00637">
    <property type="entry name" value="7tm_classA_rhodopsin-like"/>
    <property type="match status" value="1"/>
</dbReference>
<dbReference type="GO" id="GO:0004930">
    <property type="term" value="F:G protein-coupled receptor activity"/>
    <property type="evidence" value="ECO:0007669"/>
    <property type="project" value="InterPro"/>
</dbReference>
<dbReference type="Gene3D" id="1.20.1070.10">
    <property type="entry name" value="Rhodopsin 7-helix transmembrane proteins"/>
    <property type="match status" value="1"/>
</dbReference>
<dbReference type="SUPFAM" id="SSF81321">
    <property type="entry name" value="Family A G protein-coupled receptor-like"/>
    <property type="match status" value="1"/>
</dbReference>
<dbReference type="InterPro" id="IPR019424">
    <property type="entry name" value="7TM_GPCR_Srsx"/>
</dbReference>
<dbReference type="SMART" id="SM01381">
    <property type="entry name" value="7TM_GPCR_Srsx"/>
    <property type="match status" value="1"/>
</dbReference>
<feature type="transmembrane region" description="Helical" evidence="5">
    <location>
        <begin position="279"/>
        <end position="295"/>
    </location>
</feature>
<evidence type="ECO:0000256" key="3">
    <source>
        <dbReference type="ARBA" id="ARBA00022989"/>
    </source>
</evidence>
<feature type="transmembrane region" description="Helical" evidence="5">
    <location>
        <begin position="164"/>
        <end position="188"/>
    </location>
</feature>
<sequence length="296" mass="33178">MEEISVSFQIFYIVVPLISIIGNSCLVYVTIRSRKLRSACNIFIALIAGSDVLHMFAHYIMLSVYHFSSNQRINRSVCIQLQLLPTFGAGLSSIIIFSVAIDRLMSLQKFYYMLTKTHYTLYIASHLGIAAMLMLAVVSCAWAMRNSDEVICGIADAMHGQLFMLYLTALSIIGLLTLITYVAFLLKVRRMTINRDKKDIYRSLLVTNFFIVFGWLATGSGIVVNDVFNIAIDNFSLGLVIGITGNISIASNFFVYYAISKQYRTSFDHYLRISSIKSALGLTTSTFTTSVITFIK</sequence>
<dbReference type="PANTHER" id="PTHR23360:SF5">
    <property type="entry name" value="G-PROTEIN COUPLED RECEPTORS FAMILY 1 PROFILE DOMAIN-CONTAINING PROTEIN"/>
    <property type="match status" value="1"/>
</dbReference>
<gene>
    <name evidence="7" type="ORF">CYNAS_LOCUS8097</name>
</gene>
<evidence type="ECO:0000313" key="7">
    <source>
        <dbReference type="EMBL" id="CAJ0596114.1"/>
    </source>
</evidence>
<evidence type="ECO:0000256" key="5">
    <source>
        <dbReference type="SAM" id="Phobius"/>
    </source>
</evidence>
<evidence type="ECO:0000259" key="6">
    <source>
        <dbReference type="PROSITE" id="PS50262"/>
    </source>
</evidence>
<dbReference type="InterPro" id="IPR047130">
    <property type="entry name" value="7TM_GPCR_Srsx_nematod"/>
</dbReference>
<keyword evidence="8" id="KW-1185">Reference proteome</keyword>
<proteinExistence type="predicted"/>
<keyword evidence="4 5" id="KW-0472">Membrane</keyword>